<reference evidence="2" key="1">
    <citation type="journal article" date="2020" name="Stud. Mycol.">
        <title>101 Dothideomycetes genomes: a test case for predicting lifestyles and emergence of pathogens.</title>
        <authorList>
            <person name="Haridas S."/>
            <person name="Albert R."/>
            <person name="Binder M."/>
            <person name="Bloem J."/>
            <person name="Labutti K."/>
            <person name="Salamov A."/>
            <person name="Andreopoulos B."/>
            <person name="Baker S."/>
            <person name="Barry K."/>
            <person name="Bills G."/>
            <person name="Bluhm B."/>
            <person name="Cannon C."/>
            <person name="Castanera R."/>
            <person name="Culley D."/>
            <person name="Daum C."/>
            <person name="Ezra D."/>
            <person name="Gonzalez J."/>
            <person name="Henrissat B."/>
            <person name="Kuo A."/>
            <person name="Liang C."/>
            <person name="Lipzen A."/>
            <person name="Lutzoni F."/>
            <person name="Magnuson J."/>
            <person name="Mondo S."/>
            <person name="Nolan M."/>
            <person name="Ohm R."/>
            <person name="Pangilinan J."/>
            <person name="Park H.-J."/>
            <person name="Ramirez L."/>
            <person name="Alfaro M."/>
            <person name="Sun H."/>
            <person name="Tritt A."/>
            <person name="Yoshinaga Y."/>
            <person name="Zwiers L.-H."/>
            <person name="Turgeon B."/>
            <person name="Goodwin S."/>
            <person name="Spatafora J."/>
            <person name="Crous P."/>
            <person name="Grigoriev I."/>
        </authorList>
    </citation>
    <scope>NUCLEOTIDE SEQUENCE</scope>
    <source>
        <strain evidence="2">HMLAC05119</strain>
    </source>
</reference>
<dbReference type="AlphaFoldDB" id="A0A6A5Q7R0"/>
<keyword evidence="1" id="KW-0472">Membrane</keyword>
<protein>
    <recommendedName>
        <fullName evidence="4">Mid2 domain-containing protein</fullName>
    </recommendedName>
</protein>
<sequence length="270" mass="28895">MPPWIIVCHKQTGKVVHVFSVPSSLRVLSVAHNFRFLCPETHKMPVRNRRQDGTCPSGGTFYKCAREVGGFSGCCLNDPCFPGGFCSEDKDRLPGRFSSTLTTLTSAATTTAKESGVMPPVSTLSLPTVVPSTAVAAGNSESPHSIPLPTTTERPKEIAANIPVHASPEALPIAAITGAAVGGLVLIILGVLLLLCLRRRKHKNIYEAPVYVSPFNTSSDMAQQSRTLAGNECHRIQQLDSGNNGLFAGRGTASLRHFAELPAEPILRRM</sequence>
<feature type="transmembrane region" description="Helical" evidence="1">
    <location>
        <begin position="173"/>
        <end position="197"/>
    </location>
</feature>
<keyword evidence="1" id="KW-0812">Transmembrane</keyword>
<organism evidence="2 3">
    <name type="scientific">Ampelomyces quisqualis</name>
    <name type="common">Powdery mildew agent</name>
    <dbReference type="NCBI Taxonomy" id="50730"/>
    <lineage>
        <taxon>Eukaryota</taxon>
        <taxon>Fungi</taxon>
        <taxon>Dikarya</taxon>
        <taxon>Ascomycota</taxon>
        <taxon>Pezizomycotina</taxon>
        <taxon>Dothideomycetes</taxon>
        <taxon>Pleosporomycetidae</taxon>
        <taxon>Pleosporales</taxon>
        <taxon>Pleosporineae</taxon>
        <taxon>Phaeosphaeriaceae</taxon>
        <taxon>Ampelomyces</taxon>
    </lineage>
</organism>
<dbReference type="Proteomes" id="UP000800096">
    <property type="component" value="Unassembled WGS sequence"/>
</dbReference>
<keyword evidence="3" id="KW-1185">Reference proteome</keyword>
<keyword evidence="1" id="KW-1133">Transmembrane helix</keyword>
<gene>
    <name evidence="2" type="ORF">BDU57DRAFT_524058</name>
</gene>
<evidence type="ECO:0000256" key="1">
    <source>
        <dbReference type="SAM" id="Phobius"/>
    </source>
</evidence>
<evidence type="ECO:0000313" key="2">
    <source>
        <dbReference type="EMBL" id="KAF1911533.1"/>
    </source>
</evidence>
<dbReference type="OrthoDB" id="3692311at2759"/>
<proteinExistence type="predicted"/>
<evidence type="ECO:0000313" key="3">
    <source>
        <dbReference type="Proteomes" id="UP000800096"/>
    </source>
</evidence>
<accession>A0A6A5Q7R0</accession>
<name>A0A6A5Q7R0_AMPQU</name>
<evidence type="ECO:0008006" key="4">
    <source>
        <dbReference type="Google" id="ProtNLM"/>
    </source>
</evidence>
<dbReference type="EMBL" id="ML979143">
    <property type="protein sequence ID" value="KAF1911533.1"/>
    <property type="molecule type" value="Genomic_DNA"/>
</dbReference>